<dbReference type="InterPro" id="IPR006224">
    <property type="entry name" value="PsdUridine_synth_RluA-like_CS"/>
</dbReference>
<feature type="active site" evidence="4">
    <location>
        <position position="139"/>
    </location>
</feature>
<dbReference type="GO" id="GO:0140098">
    <property type="term" value="F:catalytic activity, acting on RNA"/>
    <property type="evidence" value="ECO:0007669"/>
    <property type="project" value="UniProtKB-ARBA"/>
</dbReference>
<evidence type="ECO:0000256" key="2">
    <source>
        <dbReference type="ARBA" id="ARBA00010876"/>
    </source>
</evidence>
<dbReference type="GO" id="GO:0000455">
    <property type="term" value="P:enzyme-directed rRNA pseudouridine synthesis"/>
    <property type="evidence" value="ECO:0007669"/>
    <property type="project" value="TreeGrafter"/>
</dbReference>
<gene>
    <name evidence="7" type="ORF">GMB86_00960</name>
</gene>
<comment type="similarity">
    <text evidence="2 5">Belongs to the pseudouridine synthase RluA family.</text>
</comment>
<dbReference type="InterPro" id="IPR006225">
    <property type="entry name" value="PsdUridine_synth_RluC/D"/>
</dbReference>
<accession>A0A6N8CL43</accession>
<dbReference type="EMBL" id="WNHB01000001">
    <property type="protein sequence ID" value="MTT30584.1"/>
    <property type="molecule type" value="Genomic_DNA"/>
</dbReference>
<evidence type="ECO:0000256" key="3">
    <source>
        <dbReference type="ARBA" id="ARBA00023235"/>
    </source>
</evidence>
<protein>
    <recommendedName>
        <fullName evidence="5">Pseudouridine synthase</fullName>
        <ecNumber evidence="5">5.4.99.-</ecNumber>
    </recommendedName>
</protein>
<evidence type="ECO:0000259" key="6">
    <source>
        <dbReference type="Pfam" id="PF00849"/>
    </source>
</evidence>
<dbReference type="PANTHER" id="PTHR21600:SF35">
    <property type="entry name" value="PSEUDOURIDINE SYNTHASE"/>
    <property type="match status" value="1"/>
</dbReference>
<dbReference type="AlphaFoldDB" id="A0A6N8CL43"/>
<dbReference type="NCBIfam" id="TIGR00005">
    <property type="entry name" value="rluA_subfam"/>
    <property type="match status" value="1"/>
</dbReference>
<evidence type="ECO:0000256" key="1">
    <source>
        <dbReference type="ARBA" id="ARBA00000073"/>
    </source>
</evidence>
<comment type="function">
    <text evidence="5">Responsible for synthesis of pseudouridine from uracil.</text>
</comment>
<dbReference type="EC" id="5.4.99.-" evidence="5"/>
<feature type="domain" description="Pseudouridine synthase RsuA/RluA-like" evidence="6">
    <location>
        <begin position="92"/>
        <end position="243"/>
    </location>
</feature>
<dbReference type="OrthoDB" id="9807829at2"/>
<evidence type="ECO:0000256" key="4">
    <source>
        <dbReference type="PIRSR" id="PIRSR606225-1"/>
    </source>
</evidence>
<dbReference type="InterPro" id="IPR006145">
    <property type="entry name" value="PsdUridine_synth_RsuA/RluA"/>
</dbReference>
<dbReference type="Pfam" id="PF00849">
    <property type="entry name" value="PseudoU_synth_2"/>
    <property type="match status" value="1"/>
</dbReference>
<organism evidence="7 8">
    <name type="scientific">Terrilactibacillus tamarindi</name>
    <dbReference type="NCBI Taxonomy" id="2599694"/>
    <lineage>
        <taxon>Bacteria</taxon>
        <taxon>Bacillati</taxon>
        <taxon>Bacillota</taxon>
        <taxon>Bacilli</taxon>
        <taxon>Bacillales</taxon>
        <taxon>Bacillaceae</taxon>
        <taxon>Terrilactibacillus</taxon>
    </lineage>
</organism>
<dbReference type="CDD" id="cd02869">
    <property type="entry name" value="PseudoU_synth_RluA_like"/>
    <property type="match status" value="1"/>
</dbReference>
<dbReference type="PANTHER" id="PTHR21600">
    <property type="entry name" value="MITOCHONDRIAL RNA PSEUDOURIDINE SYNTHASE"/>
    <property type="match status" value="1"/>
</dbReference>
<comment type="catalytic activity">
    <reaction evidence="1 5">
        <text>a uridine in RNA = a pseudouridine in RNA</text>
        <dbReference type="Rhea" id="RHEA:48348"/>
        <dbReference type="Rhea" id="RHEA-COMP:12068"/>
        <dbReference type="Rhea" id="RHEA-COMP:12069"/>
        <dbReference type="ChEBI" id="CHEBI:65314"/>
        <dbReference type="ChEBI" id="CHEBI:65315"/>
    </reaction>
</comment>
<evidence type="ECO:0000256" key="5">
    <source>
        <dbReference type="RuleBase" id="RU362028"/>
    </source>
</evidence>
<sequence>MKQPYRVETVISPKFDGLLLKNYLLQEQKISKSALKSIKFNGGDLLVNGVHQTVRYVLSEGDKVTILFPPEEKSTSLVATPFPLDIVFEDEHLLVINKPSQMPVIPSYRYPTHSLANGVLAHLEKQNLAYTVHTVTRLDQDTSGLILIAKHRHAHDAFFKMQLDHLVHRRYIAVVEGSLDKKQGVIDAPIGRKEGSIIERTVVEKGGKTAITHYKVIKEEHNHSTVMVQLKTGRTHQIRVHFSYLGHPLAGDDIYGGSLNYIERQALHSFELSFVHPFTHNSMLFRANYPDDMRALIGEDINLETI</sequence>
<dbReference type="GO" id="GO:0003723">
    <property type="term" value="F:RNA binding"/>
    <property type="evidence" value="ECO:0007669"/>
    <property type="project" value="InterPro"/>
</dbReference>
<dbReference type="GO" id="GO:0009982">
    <property type="term" value="F:pseudouridine synthase activity"/>
    <property type="evidence" value="ECO:0007669"/>
    <property type="project" value="InterPro"/>
</dbReference>
<name>A0A6N8CL43_9BACI</name>
<dbReference type="RefSeq" id="WP_155215889.1">
    <property type="nucleotide sequence ID" value="NZ_WNHB01000001.1"/>
</dbReference>
<reference evidence="7 8" key="1">
    <citation type="submission" date="2019-11" db="EMBL/GenBank/DDBJ databases">
        <title>Terrilactibacillus tamarindus sp. nov. BCM23-1 isolated from bark of Tamarindus indica.</title>
        <authorList>
            <person name="Kingkaew E."/>
            <person name="Tanasupawat S."/>
        </authorList>
    </citation>
    <scope>NUCLEOTIDE SEQUENCE [LARGE SCALE GENOMIC DNA]</scope>
    <source>
        <strain evidence="7 8">BCM23-1</strain>
    </source>
</reference>
<dbReference type="SUPFAM" id="SSF55120">
    <property type="entry name" value="Pseudouridine synthase"/>
    <property type="match status" value="1"/>
</dbReference>
<comment type="caution">
    <text evidence="7">The sequence shown here is derived from an EMBL/GenBank/DDBJ whole genome shotgun (WGS) entry which is preliminary data.</text>
</comment>
<dbReference type="FunFam" id="3.30.2350.10:FF:000005">
    <property type="entry name" value="Pseudouridine synthase"/>
    <property type="match status" value="1"/>
</dbReference>
<dbReference type="InterPro" id="IPR050188">
    <property type="entry name" value="RluA_PseudoU_synthase"/>
</dbReference>
<dbReference type="Proteomes" id="UP000440978">
    <property type="component" value="Unassembled WGS sequence"/>
</dbReference>
<keyword evidence="8" id="KW-1185">Reference proteome</keyword>
<evidence type="ECO:0000313" key="7">
    <source>
        <dbReference type="EMBL" id="MTT30584.1"/>
    </source>
</evidence>
<keyword evidence="3 5" id="KW-0413">Isomerase</keyword>
<evidence type="ECO:0000313" key="8">
    <source>
        <dbReference type="Proteomes" id="UP000440978"/>
    </source>
</evidence>
<dbReference type="InterPro" id="IPR020103">
    <property type="entry name" value="PsdUridine_synth_cat_dom_sf"/>
</dbReference>
<dbReference type="Gene3D" id="3.30.2350.10">
    <property type="entry name" value="Pseudouridine synthase"/>
    <property type="match status" value="1"/>
</dbReference>
<dbReference type="PROSITE" id="PS01129">
    <property type="entry name" value="PSI_RLU"/>
    <property type="match status" value="1"/>
</dbReference>
<proteinExistence type="inferred from homology"/>